<dbReference type="GO" id="GO:0016020">
    <property type="term" value="C:membrane"/>
    <property type="evidence" value="ECO:0007669"/>
    <property type="project" value="TreeGrafter"/>
</dbReference>
<reference evidence="10" key="2">
    <citation type="submission" date="2025-09" db="UniProtKB">
        <authorList>
            <consortium name="Ensembl"/>
        </authorList>
    </citation>
    <scope>IDENTIFICATION</scope>
</reference>
<dbReference type="Gene3D" id="3.40.850.10">
    <property type="entry name" value="Kinesin motor domain"/>
    <property type="match status" value="1"/>
</dbReference>
<dbReference type="SUPFAM" id="SSF52540">
    <property type="entry name" value="P-loop containing nucleoside triphosphate hydrolases"/>
    <property type="match status" value="1"/>
</dbReference>
<comment type="similarity">
    <text evidence="1 8">Belongs to the TRAFAC class myosin-kinesin ATPase superfamily. Myosin family.</text>
</comment>
<evidence type="ECO:0000256" key="8">
    <source>
        <dbReference type="PROSITE-ProRule" id="PRU00782"/>
    </source>
</evidence>
<evidence type="ECO:0000313" key="11">
    <source>
        <dbReference type="Proteomes" id="UP000694556"/>
    </source>
</evidence>
<dbReference type="FunFam" id="3.40.850.10:FF:000101">
    <property type="entry name" value="Slow myosin heavy chain 2"/>
    <property type="match status" value="1"/>
</dbReference>
<dbReference type="GO" id="GO:0005737">
    <property type="term" value="C:cytoplasm"/>
    <property type="evidence" value="ECO:0007669"/>
    <property type="project" value="TreeGrafter"/>
</dbReference>
<dbReference type="Pfam" id="PF00063">
    <property type="entry name" value="Myosin_head"/>
    <property type="match status" value="1"/>
</dbReference>
<dbReference type="GO" id="GO:0000146">
    <property type="term" value="F:microfilament motor activity"/>
    <property type="evidence" value="ECO:0007669"/>
    <property type="project" value="TreeGrafter"/>
</dbReference>
<proteinExistence type="inferred from homology"/>
<dbReference type="AlphaFoldDB" id="A0A8C3C765"/>
<evidence type="ECO:0000256" key="1">
    <source>
        <dbReference type="ARBA" id="ARBA00008314"/>
    </source>
</evidence>
<evidence type="ECO:0000256" key="4">
    <source>
        <dbReference type="ARBA" id="ARBA00023054"/>
    </source>
</evidence>
<keyword evidence="2" id="KW-0547">Nucleotide-binding</keyword>
<keyword evidence="6" id="KW-0505">Motor protein</keyword>
<dbReference type="Ensembl" id="ENSCMMT00000017902.1">
    <property type="protein sequence ID" value="ENSCMMP00000016292.1"/>
    <property type="gene ID" value="ENSCMMG00000010337.1"/>
</dbReference>
<sequence>IGSIFSRTVGLLYYSFSETFLHIYSFQQNTLTVKDDQDMAMMTHLHEPAVLYNLKERYAAWMIYTYSGLFCVTVNPYKWLPVYNPEVVLAYRGKKRQEAPPHIFSISDNAYQFMLTGECLISFKTI</sequence>
<accession>A0A8C3C765</accession>
<keyword evidence="11" id="KW-1185">Reference proteome</keyword>
<evidence type="ECO:0000256" key="2">
    <source>
        <dbReference type="ARBA" id="ARBA00022741"/>
    </source>
</evidence>
<keyword evidence="7 8" id="KW-0009">Actin-binding</keyword>
<dbReference type="GO" id="GO:0051015">
    <property type="term" value="F:actin filament binding"/>
    <property type="evidence" value="ECO:0007669"/>
    <property type="project" value="TreeGrafter"/>
</dbReference>
<dbReference type="Proteomes" id="UP000694556">
    <property type="component" value="Unassembled WGS sequence"/>
</dbReference>
<keyword evidence="5 8" id="KW-0518">Myosin</keyword>
<evidence type="ECO:0000256" key="3">
    <source>
        <dbReference type="ARBA" id="ARBA00022840"/>
    </source>
</evidence>
<evidence type="ECO:0000256" key="6">
    <source>
        <dbReference type="ARBA" id="ARBA00023175"/>
    </source>
</evidence>
<dbReference type="PANTHER" id="PTHR13140">
    <property type="entry name" value="MYOSIN"/>
    <property type="match status" value="1"/>
</dbReference>
<dbReference type="InterPro" id="IPR001609">
    <property type="entry name" value="Myosin_head_motor_dom-like"/>
</dbReference>
<dbReference type="GO" id="GO:0005524">
    <property type="term" value="F:ATP binding"/>
    <property type="evidence" value="ECO:0007669"/>
    <property type="project" value="UniProtKB-KW"/>
</dbReference>
<evidence type="ECO:0000256" key="7">
    <source>
        <dbReference type="ARBA" id="ARBA00023203"/>
    </source>
</evidence>
<dbReference type="GO" id="GO:0007015">
    <property type="term" value="P:actin filament organization"/>
    <property type="evidence" value="ECO:0007669"/>
    <property type="project" value="TreeGrafter"/>
</dbReference>
<keyword evidence="4" id="KW-0175">Coiled coil</keyword>
<organism evidence="10 11">
    <name type="scientific">Cairina moschata</name>
    <name type="common">Muscovy duck</name>
    <dbReference type="NCBI Taxonomy" id="8855"/>
    <lineage>
        <taxon>Eukaryota</taxon>
        <taxon>Metazoa</taxon>
        <taxon>Chordata</taxon>
        <taxon>Craniata</taxon>
        <taxon>Vertebrata</taxon>
        <taxon>Euteleostomi</taxon>
        <taxon>Archelosauria</taxon>
        <taxon>Archosauria</taxon>
        <taxon>Dinosauria</taxon>
        <taxon>Saurischia</taxon>
        <taxon>Theropoda</taxon>
        <taxon>Coelurosauria</taxon>
        <taxon>Aves</taxon>
        <taxon>Neognathae</taxon>
        <taxon>Galloanserae</taxon>
        <taxon>Anseriformes</taxon>
        <taxon>Anatidae</taxon>
        <taxon>Anatinae</taxon>
        <taxon>Cairina</taxon>
    </lineage>
</organism>
<feature type="domain" description="Myosin motor" evidence="9">
    <location>
        <begin position="34"/>
        <end position="126"/>
    </location>
</feature>
<reference evidence="10" key="1">
    <citation type="submission" date="2025-08" db="UniProtKB">
        <authorList>
            <consortium name="Ensembl"/>
        </authorList>
    </citation>
    <scope>IDENTIFICATION</scope>
</reference>
<evidence type="ECO:0000256" key="5">
    <source>
        <dbReference type="ARBA" id="ARBA00023123"/>
    </source>
</evidence>
<dbReference type="GO" id="GO:0016459">
    <property type="term" value="C:myosin complex"/>
    <property type="evidence" value="ECO:0007669"/>
    <property type="project" value="UniProtKB-KW"/>
</dbReference>
<dbReference type="InterPro" id="IPR036961">
    <property type="entry name" value="Kinesin_motor_dom_sf"/>
</dbReference>
<evidence type="ECO:0000313" key="10">
    <source>
        <dbReference type="Ensembl" id="ENSCMMP00000016292.1"/>
    </source>
</evidence>
<keyword evidence="3" id="KW-0067">ATP-binding</keyword>
<evidence type="ECO:0000259" key="9">
    <source>
        <dbReference type="PROSITE" id="PS51456"/>
    </source>
</evidence>
<dbReference type="InterPro" id="IPR027417">
    <property type="entry name" value="P-loop_NTPase"/>
</dbReference>
<comment type="caution">
    <text evidence="8">Lacks conserved residue(s) required for the propagation of feature annotation.</text>
</comment>
<protein>
    <recommendedName>
        <fullName evidence="9">Myosin motor domain-containing protein</fullName>
    </recommendedName>
</protein>
<name>A0A8C3C765_CAIMO</name>
<dbReference type="PANTHER" id="PTHR13140:SF857">
    <property type="entry name" value="MYOSIN-11"/>
    <property type="match status" value="1"/>
</dbReference>
<dbReference type="PROSITE" id="PS51456">
    <property type="entry name" value="MYOSIN_MOTOR"/>
    <property type="match status" value="1"/>
</dbReference>